<name>A0A811LHQ8_9BILA</name>
<dbReference type="Proteomes" id="UP000783686">
    <property type="component" value="Unassembled WGS sequence"/>
</dbReference>
<dbReference type="Proteomes" id="UP000614601">
    <property type="component" value="Unassembled WGS sequence"/>
</dbReference>
<protein>
    <submittedName>
        <fullName evidence="1">Uncharacterized protein</fullName>
    </submittedName>
</protein>
<sequence>MMAIKLLFQQREETKDLMASVYVDNFVLTYDSAEEALKETERIRSILAEAKFTLTQFCSNDPHVQAQLSADPSPTITQVLGTSWDVGKDELKYEITTKTHPKLTKRLAFWSHSH</sequence>
<dbReference type="OrthoDB" id="5875526at2759"/>
<gene>
    <name evidence="1" type="ORF">BOKJ2_LOCUS12112</name>
</gene>
<dbReference type="AlphaFoldDB" id="A0A811LHQ8"/>
<comment type="caution">
    <text evidence="1">The sequence shown here is derived from an EMBL/GenBank/DDBJ whole genome shotgun (WGS) entry which is preliminary data.</text>
</comment>
<evidence type="ECO:0000313" key="1">
    <source>
        <dbReference type="EMBL" id="CAD5226517.1"/>
    </source>
</evidence>
<evidence type="ECO:0000313" key="2">
    <source>
        <dbReference type="Proteomes" id="UP000614601"/>
    </source>
</evidence>
<dbReference type="EMBL" id="CAJFDH010000005">
    <property type="protein sequence ID" value="CAD5226517.1"/>
    <property type="molecule type" value="Genomic_DNA"/>
</dbReference>
<reference evidence="1" key="1">
    <citation type="submission" date="2020-09" db="EMBL/GenBank/DDBJ databases">
        <authorList>
            <person name="Kikuchi T."/>
        </authorList>
    </citation>
    <scope>NUCLEOTIDE SEQUENCE</scope>
    <source>
        <strain evidence="1">SH1</strain>
    </source>
</reference>
<proteinExistence type="predicted"/>
<organism evidence="1 2">
    <name type="scientific">Bursaphelenchus okinawaensis</name>
    <dbReference type="NCBI Taxonomy" id="465554"/>
    <lineage>
        <taxon>Eukaryota</taxon>
        <taxon>Metazoa</taxon>
        <taxon>Ecdysozoa</taxon>
        <taxon>Nematoda</taxon>
        <taxon>Chromadorea</taxon>
        <taxon>Rhabditida</taxon>
        <taxon>Tylenchina</taxon>
        <taxon>Tylenchomorpha</taxon>
        <taxon>Aphelenchoidea</taxon>
        <taxon>Aphelenchoididae</taxon>
        <taxon>Bursaphelenchus</taxon>
    </lineage>
</organism>
<dbReference type="EMBL" id="CAJFCW020000005">
    <property type="protein sequence ID" value="CAG9122282.1"/>
    <property type="molecule type" value="Genomic_DNA"/>
</dbReference>
<accession>A0A811LHQ8</accession>
<keyword evidence="2" id="KW-1185">Reference proteome</keyword>